<name>A0A5B7FQQ4_PORTR</name>
<keyword evidence="3" id="KW-1185">Reference proteome</keyword>
<accession>A0A5B7FQQ4</accession>
<gene>
    <name evidence="2" type="ORF">E2C01_040419</name>
</gene>
<dbReference type="EMBL" id="VSRR010007328">
    <property type="protein sequence ID" value="MPC46694.1"/>
    <property type="molecule type" value="Genomic_DNA"/>
</dbReference>
<organism evidence="2 3">
    <name type="scientific">Portunus trituberculatus</name>
    <name type="common">Swimming crab</name>
    <name type="synonym">Neptunus trituberculatus</name>
    <dbReference type="NCBI Taxonomy" id="210409"/>
    <lineage>
        <taxon>Eukaryota</taxon>
        <taxon>Metazoa</taxon>
        <taxon>Ecdysozoa</taxon>
        <taxon>Arthropoda</taxon>
        <taxon>Crustacea</taxon>
        <taxon>Multicrustacea</taxon>
        <taxon>Malacostraca</taxon>
        <taxon>Eumalacostraca</taxon>
        <taxon>Eucarida</taxon>
        <taxon>Decapoda</taxon>
        <taxon>Pleocyemata</taxon>
        <taxon>Brachyura</taxon>
        <taxon>Eubrachyura</taxon>
        <taxon>Portunoidea</taxon>
        <taxon>Portunidae</taxon>
        <taxon>Portuninae</taxon>
        <taxon>Portunus</taxon>
    </lineage>
</organism>
<dbReference type="AlphaFoldDB" id="A0A5B7FQQ4"/>
<proteinExistence type="predicted"/>
<sequence length="69" mass="7699">MTCLVLTGGHSNGALIDSTDTPLMDTGEGTTHGIRQNMTQHLKRQRTVPSRYKGKQPQSGDKSCWRREQ</sequence>
<protein>
    <submittedName>
        <fullName evidence="2">Uncharacterized protein</fullName>
    </submittedName>
</protein>
<evidence type="ECO:0000313" key="3">
    <source>
        <dbReference type="Proteomes" id="UP000324222"/>
    </source>
</evidence>
<feature type="region of interest" description="Disordered" evidence="1">
    <location>
        <begin position="1"/>
        <end position="69"/>
    </location>
</feature>
<comment type="caution">
    <text evidence="2">The sequence shown here is derived from an EMBL/GenBank/DDBJ whole genome shotgun (WGS) entry which is preliminary data.</text>
</comment>
<evidence type="ECO:0000313" key="2">
    <source>
        <dbReference type="EMBL" id="MPC46694.1"/>
    </source>
</evidence>
<reference evidence="2 3" key="1">
    <citation type="submission" date="2019-05" db="EMBL/GenBank/DDBJ databases">
        <title>Another draft genome of Portunus trituberculatus and its Hox gene families provides insights of decapod evolution.</title>
        <authorList>
            <person name="Jeong J.-H."/>
            <person name="Song I."/>
            <person name="Kim S."/>
            <person name="Choi T."/>
            <person name="Kim D."/>
            <person name="Ryu S."/>
            <person name="Kim W."/>
        </authorList>
    </citation>
    <scope>NUCLEOTIDE SEQUENCE [LARGE SCALE GENOMIC DNA]</scope>
    <source>
        <tissue evidence="2">Muscle</tissue>
    </source>
</reference>
<evidence type="ECO:0000256" key="1">
    <source>
        <dbReference type="SAM" id="MobiDB-lite"/>
    </source>
</evidence>
<dbReference type="Proteomes" id="UP000324222">
    <property type="component" value="Unassembled WGS sequence"/>
</dbReference>